<gene>
    <name evidence="1" type="ORF">DHETER_LOCUS14905</name>
</gene>
<proteinExistence type="predicted"/>
<name>A0ACA9QKH5_9GLOM</name>
<reference evidence="1" key="1">
    <citation type="submission" date="2021-06" db="EMBL/GenBank/DDBJ databases">
        <authorList>
            <person name="Kallberg Y."/>
            <person name="Tangrot J."/>
            <person name="Rosling A."/>
        </authorList>
    </citation>
    <scope>NUCLEOTIDE SEQUENCE</scope>
    <source>
        <strain evidence="1">IL203A</strain>
    </source>
</reference>
<organism evidence="1 2">
    <name type="scientific">Dentiscutata heterogama</name>
    <dbReference type="NCBI Taxonomy" id="1316150"/>
    <lineage>
        <taxon>Eukaryota</taxon>
        <taxon>Fungi</taxon>
        <taxon>Fungi incertae sedis</taxon>
        <taxon>Mucoromycota</taxon>
        <taxon>Glomeromycotina</taxon>
        <taxon>Glomeromycetes</taxon>
        <taxon>Diversisporales</taxon>
        <taxon>Gigasporaceae</taxon>
        <taxon>Dentiscutata</taxon>
    </lineage>
</organism>
<dbReference type="Proteomes" id="UP000789702">
    <property type="component" value="Unassembled WGS sequence"/>
</dbReference>
<evidence type="ECO:0000313" key="2">
    <source>
        <dbReference type="Proteomes" id="UP000789702"/>
    </source>
</evidence>
<evidence type="ECO:0000313" key="1">
    <source>
        <dbReference type="EMBL" id="CAG8755303.1"/>
    </source>
</evidence>
<dbReference type="EMBL" id="CAJVPU010048274">
    <property type="protein sequence ID" value="CAG8755303.1"/>
    <property type="molecule type" value="Genomic_DNA"/>
</dbReference>
<keyword evidence="2" id="KW-1185">Reference proteome</keyword>
<feature type="non-terminal residue" evidence="1">
    <location>
        <position position="104"/>
    </location>
</feature>
<protein>
    <submittedName>
        <fullName evidence="1">1098_t:CDS:1</fullName>
    </submittedName>
</protein>
<sequence>TTFTSDPYSDPNVPYANFPVNPLYKGDVQKLKQANIIRNLNITLSIASIIGGFIVLNILSGAAVIAYTLYTTGDTNVCTFIGWAMSFLPTLYLFLTVMIAFNLQ</sequence>
<accession>A0ACA9QKH5</accession>
<feature type="non-terminal residue" evidence="1">
    <location>
        <position position="1"/>
    </location>
</feature>
<comment type="caution">
    <text evidence="1">The sequence shown here is derived from an EMBL/GenBank/DDBJ whole genome shotgun (WGS) entry which is preliminary data.</text>
</comment>